<feature type="compositionally biased region" description="Polar residues" evidence="1">
    <location>
        <begin position="160"/>
        <end position="174"/>
    </location>
</feature>
<evidence type="ECO:0000256" key="1">
    <source>
        <dbReference type="SAM" id="MobiDB-lite"/>
    </source>
</evidence>
<name>A0ABW6UQ42_9ACTN</name>
<reference evidence="2 3" key="1">
    <citation type="submission" date="2024-10" db="EMBL/GenBank/DDBJ databases">
        <title>The Natural Products Discovery Center: Release of the First 8490 Sequenced Strains for Exploring Actinobacteria Biosynthetic Diversity.</title>
        <authorList>
            <person name="Kalkreuter E."/>
            <person name="Kautsar S.A."/>
            <person name="Yang D."/>
            <person name="Bader C.D."/>
            <person name="Teijaro C.N."/>
            <person name="Fluegel L."/>
            <person name="Davis C.M."/>
            <person name="Simpson J.R."/>
            <person name="Lauterbach L."/>
            <person name="Steele A.D."/>
            <person name="Gui C."/>
            <person name="Meng S."/>
            <person name="Li G."/>
            <person name="Viehrig K."/>
            <person name="Ye F."/>
            <person name="Su P."/>
            <person name="Kiefer A.F."/>
            <person name="Nichols A."/>
            <person name="Cepeda A.J."/>
            <person name="Yan W."/>
            <person name="Fan B."/>
            <person name="Jiang Y."/>
            <person name="Adhikari A."/>
            <person name="Zheng C.-J."/>
            <person name="Schuster L."/>
            <person name="Cowan T.M."/>
            <person name="Smanski M.J."/>
            <person name="Chevrette M.G."/>
            <person name="De Carvalho L.P.S."/>
            <person name="Shen B."/>
        </authorList>
    </citation>
    <scope>NUCLEOTIDE SEQUENCE [LARGE SCALE GENOMIC DNA]</scope>
    <source>
        <strain evidence="2 3">NPDC001390</strain>
    </source>
</reference>
<proteinExistence type="predicted"/>
<feature type="compositionally biased region" description="Basic and acidic residues" evidence="1">
    <location>
        <begin position="82"/>
        <end position="97"/>
    </location>
</feature>
<evidence type="ECO:0000313" key="3">
    <source>
        <dbReference type="Proteomes" id="UP001602058"/>
    </source>
</evidence>
<organism evidence="2 3">
    <name type="scientific">Streptomyces bluensis</name>
    <dbReference type="NCBI Taxonomy" id="33897"/>
    <lineage>
        <taxon>Bacteria</taxon>
        <taxon>Bacillati</taxon>
        <taxon>Actinomycetota</taxon>
        <taxon>Actinomycetes</taxon>
        <taxon>Kitasatosporales</taxon>
        <taxon>Streptomycetaceae</taxon>
        <taxon>Streptomyces</taxon>
    </lineage>
</organism>
<evidence type="ECO:0000313" key="2">
    <source>
        <dbReference type="EMBL" id="MFF4525577.1"/>
    </source>
</evidence>
<comment type="caution">
    <text evidence="2">The sequence shown here is derived from an EMBL/GenBank/DDBJ whole genome shotgun (WGS) entry which is preliminary data.</text>
</comment>
<dbReference type="SUPFAM" id="SSF140453">
    <property type="entry name" value="EsxAB dimer-like"/>
    <property type="match status" value="1"/>
</dbReference>
<sequence length="184" mass="19016">MSQSIRVDPAELRASAGACDGIARTMKDPADKAVKEARTAGGSLTGWSIGPALTEIATSWKPALDGLHARLQAGGDNLRSSADGHEWNEERVSRDFEQTGTDTATQATPGEMPAALRPRAGEKHPIGHPGGAAPGFEPGFGPGGRPSADAPDGPLDPRTSYGTNMPTYDETLSTRPAPGANDFG</sequence>
<dbReference type="Gene3D" id="1.10.287.1060">
    <property type="entry name" value="ESAT-6-like"/>
    <property type="match status" value="1"/>
</dbReference>
<accession>A0ABW6UQ42</accession>
<protein>
    <submittedName>
        <fullName evidence="2">WXG100 family type VII secretion target</fullName>
    </submittedName>
</protein>
<feature type="region of interest" description="Disordered" evidence="1">
    <location>
        <begin position="75"/>
        <end position="184"/>
    </location>
</feature>
<dbReference type="RefSeq" id="WP_387890864.1">
    <property type="nucleotide sequence ID" value="NZ_JBIAWJ010000019.1"/>
</dbReference>
<feature type="compositionally biased region" description="Polar residues" evidence="1">
    <location>
        <begin position="98"/>
        <end position="108"/>
    </location>
</feature>
<keyword evidence="3" id="KW-1185">Reference proteome</keyword>
<feature type="compositionally biased region" description="Gly residues" evidence="1">
    <location>
        <begin position="128"/>
        <end position="144"/>
    </location>
</feature>
<dbReference type="Proteomes" id="UP001602058">
    <property type="component" value="Unassembled WGS sequence"/>
</dbReference>
<gene>
    <name evidence="2" type="ORF">ACFY1D_29745</name>
</gene>
<dbReference type="EMBL" id="JBIAWJ010000019">
    <property type="protein sequence ID" value="MFF4525577.1"/>
    <property type="molecule type" value="Genomic_DNA"/>
</dbReference>
<dbReference type="InterPro" id="IPR036689">
    <property type="entry name" value="ESAT-6-like_sf"/>
</dbReference>